<organism evidence="5 6">
    <name type="scientific">Alteromonas gilva</name>
    <dbReference type="NCBI Taxonomy" id="2987522"/>
    <lineage>
        <taxon>Bacteria</taxon>
        <taxon>Pseudomonadati</taxon>
        <taxon>Pseudomonadota</taxon>
        <taxon>Gammaproteobacteria</taxon>
        <taxon>Alteromonadales</taxon>
        <taxon>Alteromonadaceae</taxon>
        <taxon>Alteromonas/Salinimonas group</taxon>
        <taxon>Alteromonas</taxon>
    </lineage>
</organism>
<dbReference type="SUPFAM" id="SSF47413">
    <property type="entry name" value="lambda repressor-like DNA-binding domains"/>
    <property type="match status" value="1"/>
</dbReference>
<dbReference type="EMBL" id="JAQQXP010000001">
    <property type="protein sequence ID" value="MDC8831259.1"/>
    <property type="molecule type" value="Genomic_DNA"/>
</dbReference>
<protein>
    <submittedName>
        <fullName evidence="5">Substrate-binding domain-containing protein</fullName>
    </submittedName>
</protein>
<reference evidence="5 6" key="1">
    <citation type="submission" date="2022-10" db="EMBL/GenBank/DDBJ databases">
        <title>Alteromonas sp. chi3 Genome sequencing.</title>
        <authorList>
            <person name="Park S."/>
        </authorList>
    </citation>
    <scope>NUCLEOTIDE SEQUENCE [LARGE SCALE GENOMIC DNA]</scope>
    <source>
        <strain evidence="6">chi3</strain>
    </source>
</reference>
<proteinExistence type="predicted"/>
<dbReference type="Gene3D" id="1.10.260.40">
    <property type="entry name" value="lambda repressor-like DNA-binding domains"/>
    <property type="match status" value="1"/>
</dbReference>
<accession>A0ABT5L2H5</accession>
<evidence type="ECO:0000313" key="5">
    <source>
        <dbReference type="EMBL" id="MDC8831259.1"/>
    </source>
</evidence>
<dbReference type="InterPro" id="IPR001761">
    <property type="entry name" value="Peripla_BP/Lac1_sug-bd_dom"/>
</dbReference>
<dbReference type="CDD" id="cd01575">
    <property type="entry name" value="PBP1_GntR"/>
    <property type="match status" value="1"/>
</dbReference>
<gene>
    <name evidence="5" type="ORF">OIK42_10850</name>
</gene>
<dbReference type="CDD" id="cd01392">
    <property type="entry name" value="HTH_LacI"/>
    <property type="match status" value="1"/>
</dbReference>
<evidence type="ECO:0000256" key="2">
    <source>
        <dbReference type="ARBA" id="ARBA00023125"/>
    </source>
</evidence>
<dbReference type="SMART" id="SM00354">
    <property type="entry name" value="HTH_LACI"/>
    <property type="match status" value="1"/>
</dbReference>
<dbReference type="RefSeq" id="WP_273640452.1">
    <property type="nucleotide sequence ID" value="NZ_JAQQXP010000001.1"/>
</dbReference>
<keyword evidence="1" id="KW-0805">Transcription regulation</keyword>
<dbReference type="Pfam" id="PF00356">
    <property type="entry name" value="LacI"/>
    <property type="match status" value="1"/>
</dbReference>
<evidence type="ECO:0000256" key="1">
    <source>
        <dbReference type="ARBA" id="ARBA00023015"/>
    </source>
</evidence>
<dbReference type="InterPro" id="IPR000843">
    <property type="entry name" value="HTH_LacI"/>
</dbReference>
<dbReference type="Gene3D" id="3.40.50.2300">
    <property type="match status" value="2"/>
</dbReference>
<comment type="caution">
    <text evidence="5">The sequence shown here is derived from an EMBL/GenBank/DDBJ whole genome shotgun (WGS) entry which is preliminary data.</text>
</comment>
<dbReference type="Proteomes" id="UP001218788">
    <property type="component" value="Unassembled WGS sequence"/>
</dbReference>
<evidence type="ECO:0000313" key="6">
    <source>
        <dbReference type="Proteomes" id="UP001218788"/>
    </source>
</evidence>
<sequence>MTQRVSLQNIADQLGITKMTVSRYFRSPEKVAPATREKIAQAVKRSGYIHNRAPALMSKALSRTIGVVIPSLSNQVFAALVEGIETISNAEGFDILLAHTGYDQQVEERKIEMLMSYQIDGLILSETEHSQRTRTMLKQSGLPVVECMELPESPIDMAVGLDHKAASFAAVNKMISCGKRSIVYLAARLDRRTLLRQQGYEQAMWEAGYTPQTIATPFQSSFTQGMNLLKQALDTYSAVDGIFCTNDDLAVGAMQHCNNVGIRVPQDLAIVGYNSLDVGQTMQPTLTSVITPRQAIGIKSAHLVIDAIKGKRGPGRIVDLGFSLNDGQSL</sequence>
<dbReference type="InterPro" id="IPR010982">
    <property type="entry name" value="Lambda_DNA-bd_dom_sf"/>
</dbReference>
<keyword evidence="3" id="KW-0804">Transcription</keyword>
<dbReference type="SUPFAM" id="SSF53822">
    <property type="entry name" value="Periplasmic binding protein-like I"/>
    <property type="match status" value="1"/>
</dbReference>
<keyword evidence="6" id="KW-1185">Reference proteome</keyword>
<dbReference type="PANTHER" id="PTHR30146">
    <property type="entry name" value="LACI-RELATED TRANSCRIPTIONAL REPRESSOR"/>
    <property type="match status" value="1"/>
</dbReference>
<dbReference type="Pfam" id="PF00532">
    <property type="entry name" value="Peripla_BP_1"/>
    <property type="match status" value="1"/>
</dbReference>
<dbReference type="PANTHER" id="PTHR30146:SF2">
    <property type="entry name" value="HTH-TYPE TRANSCRIPTIONAL REGULATOR GNTR"/>
    <property type="match status" value="1"/>
</dbReference>
<feature type="domain" description="HTH lacI-type" evidence="4">
    <location>
        <begin position="5"/>
        <end position="59"/>
    </location>
</feature>
<dbReference type="PROSITE" id="PS50932">
    <property type="entry name" value="HTH_LACI_2"/>
    <property type="match status" value="1"/>
</dbReference>
<evidence type="ECO:0000256" key="3">
    <source>
        <dbReference type="ARBA" id="ARBA00023163"/>
    </source>
</evidence>
<evidence type="ECO:0000259" key="4">
    <source>
        <dbReference type="PROSITE" id="PS50932"/>
    </source>
</evidence>
<keyword evidence="2" id="KW-0238">DNA-binding</keyword>
<dbReference type="InterPro" id="IPR028082">
    <property type="entry name" value="Peripla_BP_I"/>
</dbReference>
<name>A0ABT5L2H5_9ALTE</name>